<evidence type="ECO:0000259" key="1">
    <source>
        <dbReference type="Pfam" id="PF08241"/>
    </source>
</evidence>
<dbReference type="CDD" id="cd02440">
    <property type="entry name" value="AdoMet_MTases"/>
    <property type="match status" value="1"/>
</dbReference>
<dbReference type="RefSeq" id="WP_341841434.1">
    <property type="nucleotide sequence ID" value="NZ_CP149792.1"/>
</dbReference>
<evidence type="ECO:0000313" key="2">
    <source>
        <dbReference type="EMBL" id="WZN46752.1"/>
    </source>
</evidence>
<sequence>MRFIRYFLYLAWHWDLEMALFVIRREIAGERKYGLRTIGTHYLGDAISDSAKAQATQYEPINYYSAEWLLNHVTDAEKKTGFLDVGCGMGRVLAMAEFYGFDDITGIELSPGLCKSVKPGKYEVLCEDARRMEVSDRTGVIFLFNPFNEEAMVDFVERVKESRARRPRKIKVLYANPQHKNVWLNAGWKETAAFEKLRFLKGSVLELAD</sequence>
<dbReference type="EMBL" id="CP150096">
    <property type="protein sequence ID" value="WZN46752.1"/>
    <property type="molecule type" value="Genomic_DNA"/>
</dbReference>
<dbReference type="Pfam" id="PF08241">
    <property type="entry name" value="Methyltransf_11"/>
    <property type="match status" value="1"/>
</dbReference>
<dbReference type="EC" id="2.1.-.-" evidence="2"/>
<dbReference type="InterPro" id="IPR013216">
    <property type="entry name" value="Methyltransf_11"/>
</dbReference>
<keyword evidence="2" id="KW-0489">Methyltransferase</keyword>
<dbReference type="Proteomes" id="UP001449657">
    <property type="component" value="Chromosome"/>
</dbReference>
<name>A0ABZ2Z598_9BACT</name>
<keyword evidence="2" id="KW-0808">Transferase</keyword>
<evidence type="ECO:0000313" key="3">
    <source>
        <dbReference type="Proteomes" id="UP001449657"/>
    </source>
</evidence>
<accession>A0ABZ2Z598</accession>
<keyword evidence="3" id="KW-1185">Reference proteome</keyword>
<gene>
    <name evidence="2" type="ORF">WJU22_00955</name>
</gene>
<organism evidence="2 3">
    <name type="scientific">Chitinophaga caseinilytica</name>
    <dbReference type="NCBI Taxonomy" id="2267521"/>
    <lineage>
        <taxon>Bacteria</taxon>
        <taxon>Pseudomonadati</taxon>
        <taxon>Bacteroidota</taxon>
        <taxon>Chitinophagia</taxon>
        <taxon>Chitinophagales</taxon>
        <taxon>Chitinophagaceae</taxon>
        <taxon>Chitinophaga</taxon>
    </lineage>
</organism>
<dbReference type="GO" id="GO:0008168">
    <property type="term" value="F:methyltransferase activity"/>
    <property type="evidence" value="ECO:0007669"/>
    <property type="project" value="UniProtKB-KW"/>
</dbReference>
<reference evidence="2 3" key="1">
    <citation type="submission" date="2024-03" db="EMBL/GenBank/DDBJ databases">
        <title>Chitinophaga caseinilytica sp. nov., a casein hydrolysing bacterium isolated from forest soil.</title>
        <authorList>
            <person name="Lee D.S."/>
            <person name="Han D.M."/>
            <person name="Baek J.H."/>
            <person name="Choi D.G."/>
            <person name="Jeon J.H."/>
            <person name="Jeon C.O."/>
        </authorList>
    </citation>
    <scope>NUCLEOTIDE SEQUENCE [LARGE SCALE GENOMIC DNA]</scope>
    <source>
        <strain evidence="2 3">KACC 19118</strain>
    </source>
</reference>
<dbReference type="InterPro" id="IPR029063">
    <property type="entry name" value="SAM-dependent_MTases_sf"/>
</dbReference>
<proteinExistence type="predicted"/>
<dbReference type="SUPFAM" id="SSF53335">
    <property type="entry name" value="S-adenosyl-L-methionine-dependent methyltransferases"/>
    <property type="match status" value="1"/>
</dbReference>
<feature type="domain" description="Methyltransferase type 11" evidence="1">
    <location>
        <begin position="83"/>
        <end position="137"/>
    </location>
</feature>
<protein>
    <submittedName>
        <fullName evidence="2">Class I SAM-dependent methyltransferase</fullName>
        <ecNumber evidence="2">2.1.-.-</ecNumber>
    </submittedName>
</protein>
<dbReference type="GO" id="GO:0032259">
    <property type="term" value="P:methylation"/>
    <property type="evidence" value="ECO:0007669"/>
    <property type="project" value="UniProtKB-KW"/>
</dbReference>
<dbReference type="Gene3D" id="3.40.50.150">
    <property type="entry name" value="Vaccinia Virus protein VP39"/>
    <property type="match status" value="1"/>
</dbReference>